<dbReference type="GO" id="GO:0004252">
    <property type="term" value="F:serine-type endopeptidase activity"/>
    <property type="evidence" value="ECO:0007669"/>
    <property type="project" value="UniProtKB-UniRule"/>
</dbReference>
<dbReference type="InterPro" id="IPR050131">
    <property type="entry name" value="Peptidase_S8_subtilisin-like"/>
</dbReference>
<proteinExistence type="inferred from homology"/>
<dbReference type="PROSITE" id="PS51892">
    <property type="entry name" value="SUBTILASE"/>
    <property type="match status" value="1"/>
</dbReference>
<dbReference type="PRINTS" id="PR00723">
    <property type="entry name" value="SUBTILISIN"/>
</dbReference>
<dbReference type="InterPro" id="IPR000209">
    <property type="entry name" value="Peptidase_S8/S53_dom"/>
</dbReference>
<dbReference type="Gene3D" id="3.40.50.200">
    <property type="entry name" value="Peptidase S8/S53 domain"/>
    <property type="match status" value="1"/>
</dbReference>
<feature type="active site" description="Charge relay system" evidence="5 6">
    <location>
        <position position="141"/>
    </location>
</feature>
<protein>
    <recommendedName>
        <fullName evidence="9">Peptidase S8/S53 domain-containing protein</fullName>
    </recommendedName>
</protein>
<reference evidence="10 11" key="1">
    <citation type="submission" date="2017-06" db="EMBL/GenBank/DDBJ databases">
        <title>Draft genome sequence of anaerobic fermentative bacterium Anaeromicrobium sediminis DY2726D isolated from West Pacific Ocean sediments.</title>
        <authorList>
            <person name="Zeng X."/>
        </authorList>
    </citation>
    <scope>NUCLEOTIDE SEQUENCE [LARGE SCALE GENOMIC DNA]</scope>
    <source>
        <strain evidence="10 11">DY2726D</strain>
    </source>
</reference>
<dbReference type="PROSITE" id="PS00138">
    <property type="entry name" value="SUBTILASE_SER"/>
    <property type="match status" value="1"/>
</dbReference>
<dbReference type="PANTHER" id="PTHR43806:SF65">
    <property type="entry name" value="SERINE PROTEASE APRX"/>
    <property type="match status" value="1"/>
</dbReference>
<evidence type="ECO:0000256" key="2">
    <source>
        <dbReference type="ARBA" id="ARBA00022670"/>
    </source>
</evidence>
<keyword evidence="2 6" id="KW-0645">Protease</keyword>
<feature type="region of interest" description="Disordered" evidence="8">
    <location>
        <begin position="415"/>
        <end position="437"/>
    </location>
</feature>
<evidence type="ECO:0000256" key="5">
    <source>
        <dbReference type="PIRSR" id="PIRSR615500-1"/>
    </source>
</evidence>
<dbReference type="InterPro" id="IPR037045">
    <property type="entry name" value="S8pro/Inhibitor_I9_sf"/>
</dbReference>
<dbReference type="PROSITE" id="PS00137">
    <property type="entry name" value="SUBTILASE_HIS"/>
    <property type="match status" value="1"/>
</dbReference>
<dbReference type="GO" id="GO:0006508">
    <property type="term" value="P:proteolysis"/>
    <property type="evidence" value="ECO:0007669"/>
    <property type="project" value="UniProtKB-KW"/>
</dbReference>
<comment type="caution">
    <text evidence="10">The sequence shown here is derived from an EMBL/GenBank/DDBJ whole genome shotgun (WGS) entry which is preliminary data.</text>
</comment>
<dbReference type="AlphaFoldDB" id="A0A267ML93"/>
<dbReference type="CDD" id="cd07487">
    <property type="entry name" value="Peptidases_S8_1"/>
    <property type="match status" value="1"/>
</dbReference>
<name>A0A267ML93_9FIRM</name>
<dbReference type="SUPFAM" id="SSF52743">
    <property type="entry name" value="Subtilisin-like"/>
    <property type="match status" value="1"/>
</dbReference>
<evidence type="ECO:0000256" key="7">
    <source>
        <dbReference type="RuleBase" id="RU003355"/>
    </source>
</evidence>
<organism evidence="10 11">
    <name type="scientific">Anaeromicrobium sediminis</name>
    <dbReference type="NCBI Taxonomy" id="1478221"/>
    <lineage>
        <taxon>Bacteria</taxon>
        <taxon>Bacillati</taxon>
        <taxon>Bacillota</taxon>
        <taxon>Clostridia</taxon>
        <taxon>Peptostreptococcales</taxon>
        <taxon>Thermotaleaceae</taxon>
        <taxon>Anaeromicrobium</taxon>
    </lineage>
</organism>
<evidence type="ECO:0000259" key="9">
    <source>
        <dbReference type="Pfam" id="PF00082"/>
    </source>
</evidence>
<evidence type="ECO:0000256" key="6">
    <source>
        <dbReference type="PROSITE-ProRule" id="PRU01240"/>
    </source>
</evidence>
<feature type="active site" description="Charge relay system" evidence="5 6">
    <location>
        <position position="355"/>
    </location>
</feature>
<dbReference type="SUPFAM" id="SSF54897">
    <property type="entry name" value="Protease propeptides/inhibitors"/>
    <property type="match status" value="1"/>
</dbReference>
<dbReference type="EMBL" id="NIBG01000004">
    <property type="protein sequence ID" value="PAB60197.1"/>
    <property type="molecule type" value="Genomic_DNA"/>
</dbReference>
<evidence type="ECO:0000313" key="11">
    <source>
        <dbReference type="Proteomes" id="UP000216024"/>
    </source>
</evidence>
<keyword evidence="11" id="KW-1185">Reference proteome</keyword>
<dbReference type="PANTHER" id="PTHR43806">
    <property type="entry name" value="PEPTIDASE S8"/>
    <property type="match status" value="1"/>
</dbReference>
<accession>A0A267ML93</accession>
<evidence type="ECO:0000256" key="3">
    <source>
        <dbReference type="ARBA" id="ARBA00022801"/>
    </source>
</evidence>
<evidence type="ECO:0000313" key="10">
    <source>
        <dbReference type="EMBL" id="PAB60197.1"/>
    </source>
</evidence>
<dbReference type="InterPro" id="IPR036852">
    <property type="entry name" value="Peptidase_S8/S53_dom_sf"/>
</dbReference>
<evidence type="ECO:0000256" key="8">
    <source>
        <dbReference type="SAM" id="MobiDB-lite"/>
    </source>
</evidence>
<dbReference type="InterPro" id="IPR023827">
    <property type="entry name" value="Peptidase_S8_Asp-AS"/>
</dbReference>
<dbReference type="InterPro" id="IPR015500">
    <property type="entry name" value="Peptidase_S8_subtilisin-rel"/>
</dbReference>
<feature type="active site" description="Charge relay system" evidence="5 6">
    <location>
        <position position="176"/>
    </location>
</feature>
<dbReference type="OrthoDB" id="9798386at2"/>
<keyword evidence="4 6" id="KW-0720">Serine protease</keyword>
<dbReference type="Gene3D" id="3.30.70.80">
    <property type="entry name" value="Peptidase S8 propeptide/proteinase inhibitor I9"/>
    <property type="match status" value="1"/>
</dbReference>
<dbReference type="Proteomes" id="UP000216024">
    <property type="component" value="Unassembled WGS sequence"/>
</dbReference>
<evidence type="ECO:0000256" key="4">
    <source>
        <dbReference type="ARBA" id="ARBA00022825"/>
    </source>
</evidence>
<sequence length="455" mass="49293">MRIYCMEWFAVRRNRTQNKVDKRIQQIRAKFVHPVVVRRMSAGTKDIIPTIVYSENRHEDIEECIEQAGGTIKYKYPLINAVAANIPATSIDDIAAHHMIQFINHDAKVFKCMDNATLAIVAHRINDLGYTGKGVGIAVLDTGVYPHYDLTRPTNRIVAFKDMVNARNSPYDDDGHGTHVSGIAAGNGYSQSKYKGIAPEANIIGVKVLDGNGSGSTSDILAGIQWVIDNKDRYNIRILNMSLGAPAEKSYREDPLAKAAARASQQGILVCTAAGNSGPNAGTINSPGISPDVLTVGAVDDNKTHTYEDDFVASFSSRGPTPSGLTKPDIVAPGVDIYSLSNKGPTSYVAHSGTSMATPMVAGSAALLMEKEPNLSAAQVRSRMLNTTVNIREGRNAEGHGIINVKAMLDIDDQDLSNIEDSPPRNRSPRRLPKFKLPSTENFDPSLLALLMLLL</sequence>
<evidence type="ECO:0000256" key="1">
    <source>
        <dbReference type="ARBA" id="ARBA00011073"/>
    </source>
</evidence>
<dbReference type="PROSITE" id="PS00136">
    <property type="entry name" value="SUBTILASE_ASP"/>
    <property type="match status" value="1"/>
</dbReference>
<feature type="domain" description="Peptidase S8/S53" evidence="9">
    <location>
        <begin position="132"/>
        <end position="394"/>
    </location>
</feature>
<gene>
    <name evidence="10" type="ORF">CCE28_07330</name>
</gene>
<comment type="similarity">
    <text evidence="1 6 7">Belongs to the peptidase S8 family.</text>
</comment>
<keyword evidence="3 6" id="KW-0378">Hydrolase</keyword>
<dbReference type="Pfam" id="PF00082">
    <property type="entry name" value="Peptidase_S8"/>
    <property type="match status" value="1"/>
</dbReference>
<dbReference type="InterPro" id="IPR022398">
    <property type="entry name" value="Peptidase_S8_His-AS"/>
</dbReference>
<dbReference type="InterPro" id="IPR023828">
    <property type="entry name" value="Peptidase_S8_Ser-AS"/>
</dbReference>